<dbReference type="Pfam" id="PF04364">
    <property type="entry name" value="DNA_pol3_chi"/>
    <property type="match status" value="1"/>
</dbReference>
<gene>
    <name evidence="1" type="ORF">CG50_15945</name>
</gene>
<proteinExistence type="predicted"/>
<evidence type="ECO:0000313" key="2">
    <source>
        <dbReference type="Proteomes" id="UP000028824"/>
    </source>
</evidence>
<reference evidence="1 2" key="1">
    <citation type="submission" date="2014-03" db="EMBL/GenBank/DDBJ databases">
        <title>Genome of Paenirhodobacter enshiensis DW2-9.</title>
        <authorList>
            <person name="Wang D."/>
            <person name="Wang G."/>
        </authorList>
    </citation>
    <scope>NUCLEOTIDE SEQUENCE [LARGE SCALE GENOMIC DNA]</scope>
    <source>
        <strain evidence="1 2">DW2-9</strain>
    </source>
</reference>
<dbReference type="PANTHER" id="PTHR38767">
    <property type="entry name" value="DNA POLYMERASE III SUBUNIT CHI"/>
    <property type="match status" value="1"/>
</dbReference>
<dbReference type="Proteomes" id="UP000028824">
    <property type="component" value="Unassembled WGS sequence"/>
</dbReference>
<dbReference type="AlphaFoldDB" id="A0A086XZQ2"/>
<dbReference type="EMBL" id="JFZB01000009">
    <property type="protein sequence ID" value="KFI27502.1"/>
    <property type="molecule type" value="Genomic_DNA"/>
</dbReference>
<dbReference type="STRING" id="1105367.CG50_15945"/>
<dbReference type="InterPro" id="IPR036768">
    <property type="entry name" value="PolIII_chi_sf"/>
</dbReference>
<dbReference type="eggNOG" id="COG2927">
    <property type="taxonomic scope" value="Bacteria"/>
</dbReference>
<dbReference type="NCBIfam" id="NF004347">
    <property type="entry name" value="PRK05728.1-4"/>
    <property type="match status" value="1"/>
</dbReference>
<name>A0A086XZQ2_9RHOB</name>
<dbReference type="GO" id="GO:0006260">
    <property type="term" value="P:DNA replication"/>
    <property type="evidence" value="ECO:0007669"/>
    <property type="project" value="InterPro"/>
</dbReference>
<sequence length="150" mass="16776">MPALFYHVTQSSVDAVVSTLLERALQQGWRIELRTPSRERSDWYDQRLWLGSEEGFLPHGLQGGPHDALQPVLLTEHAAGPGFQAVMSVEGAEVAPDEVPAHERVWILFDGRDPMAVERARDQWRALAASGAGAQYWSEETGRWQKKAEA</sequence>
<keyword evidence="2" id="KW-1185">Reference proteome</keyword>
<dbReference type="SUPFAM" id="SSF102400">
    <property type="entry name" value="DNA polymerase III chi subunit"/>
    <property type="match status" value="1"/>
</dbReference>
<dbReference type="GO" id="GO:0003887">
    <property type="term" value="F:DNA-directed DNA polymerase activity"/>
    <property type="evidence" value="ECO:0007669"/>
    <property type="project" value="InterPro"/>
</dbReference>
<dbReference type="GO" id="GO:0003677">
    <property type="term" value="F:DNA binding"/>
    <property type="evidence" value="ECO:0007669"/>
    <property type="project" value="InterPro"/>
</dbReference>
<dbReference type="Gene3D" id="3.40.50.10110">
    <property type="entry name" value="DNA polymerase III subunit chi"/>
    <property type="match status" value="1"/>
</dbReference>
<dbReference type="GO" id="GO:0032298">
    <property type="term" value="P:positive regulation of DNA-templated DNA replication initiation"/>
    <property type="evidence" value="ECO:0007669"/>
    <property type="project" value="TreeGrafter"/>
</dbReference>
<dbReference type="OrthoDB" id="9795973at2"/>
<organism evidence="1 2">
    <name type="scientific">Paenirhodobacter enshiensis</name>
    <dbReference type="NCBI Taxonomy" id="1105367"/>
    <lineage>
        <taxon>Bacteria</taxon>
        <taxon>Pseudomonadati</taxon>
        <taxon>Pseudomonadota</taxon>
        <taxon>Alphaproteobacteria</taxon>
        <taxon>Rhodobacterales</taxon>
        <taxon>Rhodobacter group</taxon>
        <taxon>Paenirhodobacter</taxon>
    </lineage>
</organism>
<protein>
    <submittedName>
        <fullName evidence="1">DNA polymerase III subunit chi</fullName>
    </submittedName>
</protein>
<dbReference type="PANTHER" id="PTHR38767:SF1">
    <property type="entry name" value="DNA POLYMERASE III SUBUNIT CHI"/>
    <property type="match status" value="1"/>
</dbReference>
<accession>A0A086XZQ2</accession>
<evidence type="ECO:0000313" key="1">
    <source>
        <dbReference type="EMBL" id="KFI27502.1"/>
    </source>
</evidence>
<dbReference type="InterPro" id="IPR007459">
    <property type="entry name" value="DNA_pol3_chi"/>
</dbReference>
<comment type="caution">
    <text evidence="1">The sequence shown here is derived from an EMBL/GenBank/DDBJ whole genome shotgun (WGS) entry which is preliminary data.</text>
</comment>